<accession>A0A1T4JYB2</accession>
<keyword evidence="5" id="KW-1185">Reference proteome</keyword>
<keyword evidence="3" id="KW-0732">Signal</keyword>
<protein>
    <recommendedName>
        <fullName evidence="6">LPXTG-motif cell wall anchor domain-containing protein</fullName>
    </recommendedName>
</protein>
<evidence type="ECO:0000313" key="5">
    <source>
        <dbReference type="Proteomes" id="UP000190657"/>
    </source>
</evidence>
<feature type="signal peptide" evidence="3">
    <location>
        <begin position="1"/>
        <end position="27"/>
    </location>
</feature>
<reference evidence="4 5" key="1">
    <citation type="submission" date="2017-02" db="EMBL/GenBank/DDBJ databases">
        <authorList>
            <person name="Peterson S.W."/>
        </authorList>
    </citation>
    <scope>NUCLEOTIDE SEQUENCE [LARGE SCALE GENOMIC DNA]</scope>
    <source>
        <strain evidence="4 5">ATCC 51222</strain>
    </source>
</reference>
<keyword evidence="2" id="KW-0812">Transmembrane</keyword>
<evidence type="ECO:0000313" key="4">
    <source>
        <dbReference type="EMBL" id="SJZ35252.1"/>
    </source>
</evidence>
<dbReference type="STRING" id="290054.SAMN02745114_00178"/>
<evidence type="ECO:0008006" key="6">
    <source>
        <dbReference type="Google" id="ProtNLM"/>
    </source>
</evidence>
<organism evidence="4 5">
    <name type="scientific">Eubacterium coprostanoligenes</name>
    <dbReference type="NCBI Taxonomy" id="290054"/>
    <lineage>
        <taxon>Bacteria</taxon>
        <taxon>Bacillati</taxon>
        <taxon>Bacillota</taxon>
        <taxon>Clostridia</taxon>
        <taxon>Eubacteriales</taxon>
        <taxon>Eubacteriaceae</taxon>
        <taxon>Eubacterium</taxon>
    </lineage>
</organism>
<dbReference type="AlphaFoldDB" id="A0A1T4JYB2"/>
<dbReference type="Proteomes" id="UP000190657">
    <property type="component" value="Unassembled WGS sequence"/>
</dbReference>
<dbReference type="RefSeq" id="WP_078767688.1">
    <property type="nucleotide sequence ID" value="NZ_FUWW01000002.1"/>
</dbReference>
<name>A0A1T4JYB2_9FIRM</name>
<feature type="chain" id="PRO_5012120181" description="LPXTG-motif cell wall anchor domain-containing protein" evidence="3">
    <location>
        <begin position="28"/>
        <end position="181"/>
    </location>
</feature>
<gene>
    <name evidence="4" type="ORF">SAMN02745114_00178</name>
</gene>
<keyword evidence="2" id="KW-1133">Transmembrane helix</keyword>
<sequence>MKKFISIALSAVMLISAGAISAMPVMAAGVSSPGSSEVTTKPAVDTEPVIITVNSEKSSDVTYTKEDYKYTFSYSGKGEVIDWEFPNMIEGVDYSVLSMSDDNSKIVIELTESGKKKKLVANAVVKNSTASKEDGEVDENDNDTANKDNSNTSPATGAAMAGIAMAGTGVALLAISKKKKD</sequence>
<feature type="transmembrane region" description="Helical" evidence="2">
    <location>
        <begin position="155"/>
        <end position="175"/>
    </location>
</feature>
<dbReference type="EMBL" id="FUWW01000002">
    <property type="protein sequence ID" value="SJZ35252.1"/>
    <property type="molecule type" value="Genomic_DNA"/>
</dbReference>
<proteinExistence type="predicted"/>
<keyword evidence="2" id="KW-0472">Membrane</keyword>
<feature type="region of interest" description="Disordered" evidence="1">
    <location>
        <begin position="130"/>
        <end position="156"/>
    </location>
</feature>
<evidence type="ECO:0000256" key="1">
    <source>
        <dbReference type="SAM" id="MobiDB-lite"/>
    </source>
</evidence>
<evidence type="ECO:0000256" key="3">
    <source>
        <dbReference type="SAM" id="SignalP"/>
    </source>
</evidence>
<evidence type="ECO:0000256" key="2">
    <source>
        <dbReference type="SAM" id="Phobius"/>
    </source>
</evidence>